<dbReference type="GeneID" id="78285443"/>
<name>A0A177I8Z3_9CORY</name>
<evidence type="ECO:0000256" key="2">
    <source>
        <dbReference type="ARBA" id="ARBA00023295"/>
    </source>
</evidence>
<dbReference type="AlphaFoldDB" id="A0A177I8Z3"/>
<evidence type="ECO:0000313" key="5">
    <source>
        <dbReference type="Proteomes" id="UP000076947"/>
    </source>
</evidence>
<protein>
    <submittedName>
        <fullName evidence="4">Nucleoside hydrolase</fullName>
    </submittedName>
</protein>
<sequence>MKMILDLDTGIDDAFALAYAIAHPGIDLIGVTGTYGNVTIEQGMANTQALLTLLGAADVPVYAGRAIDGFEVSEASARIHGRNGVGEVDIAADDAQSAGDALEFLSEAAAKYGDDLVIVPTGAQTTLARALEKDPALRGIRMVSMGGALTVPGNVSPAAEANISQDPVSSNTVYQLAEDMTMVGLDVTMQTQLTRAEADSWRGTPAGDVFADMAGYYIDAYQENNPHMDGCALHDPLAVAVAADPDLVDCLILPLQVDTEGPTIGRTIGRWDGSEVETRVAVGVDVDSFVPDFIDKLAQLFGRLVQNQ</sequence>
<reference evidence="5" key="1">
    <citation type="submission" date="2016-02" db="EMBL/GenBank/DDBJ databases">
        <authorList>
            <person name="Kaur G."/>
            <person name="Nair G.R."/>
            <person name="Mayilraj S."/>
        </authorList>
    </citation>
    <scope>NUCLEOTIDE SEQUENCE [LARGE SCALE GENOMIC DNA]</scope>
    <source>
        <strain evidence="5">GA-15</strain>
    </source>
</reference>
<dbReference type="InterPro" id="IPR036452">
    <property type="entry name" value="Ribo_hydro-like"/>
</dbReference>
<dbReference type="InterPro" id="IPR001910">
    <property type="entry name" value="Inosine/uridine_hydrolase_dom"/>
</dbReference>
<gene>
    <name evidence="4" type="ORF">AYJ05_07700</name>
</gene>
<dbReference type="KEGG" id="csta:CSTAT_05520"/>
<evidence type="ECO:0000259" key="3">
    <source>
        <dbReference type="Pfam" id="PF01156"/>
    </source>
</evidence>
<dbReference type="Proteomes" id="UP000076947">
    <property type="component" value="Unassembled WGS sequence"/>
</dbReference>
<evidence type="ECO:0000313" key="4">
    <source>
        <dbReference type="EMBL" id="OAH25096.1"/>
    </source>
</evidence>
<dbReference type="PANTHER" id="PTHR12304">
    <property type="entry name" value="INOSINE-URIDINE PREFERRING NUCLEOSIDE HYDROLASE"/>
    <property type="match status" value="1"/>
</dbReference>
<dbReference type="PANTHER" id="PTHR12304:SF4">
    <property type="entry name" value="URIDINE NUCLEOSIDASE"/>
    <property type="match status" value="1"/>
</dbReference>
<organism evidence="4 5">
    <name type="scientific">Corynebacterium stationis</name>
    <dbReference type="NCBI Taxonomy" id="1705"/>
    <lineage>
        <taxon>Bacteria</taxon>
        <taxon>Bacillati</taxon>
        <taxon>Actinomycetota</taxon>
        <taxon>Actinomycetes</taxon>
        <taxon>Mycobacteriales</taxon>
        <taxon>Corynebacteriaceae</taxon>
        <taxon>Corynebacterium</taxon>
    </lineage>
</organism>
<dbReference type="RefSeq" id="WP_066840977.1">
    <property type="nucleotide sequence ID" value="NZ_CAMNZH010000038.1"/>
</dbReference>
<accession>A0A177I8Z3</accession>
<comment type="caution">
    <text evidence="4">The sequence shown here is derived from an EMBL/GenBank/DDBJ whole genome shotgun (WGS) entry which is preliminary data.</text>
</comment>
<keyword evidence="1 4" id="KW-0378">Hydrolase</keyword>
<dbReference type="GO" id="GO:0006152">
    <property type="term" value="P:purine nucleoside catabolic process"/>
    <property type="evidence" value="ECO:0007669"/>
    <property type="project" value="TreeGrafter"/>
</dbReference>
<dbReference type="CDD" id="cd02650">
    <property type="entry name" value="nuc_hydro_CaPnhB"/>
    <property type="match status" value="1"/>
</dbReference>
<proteinExistence type="predicted"/>
<dbReference type="SUPFAM" id="SSF53590">
    <property type="entry name" value="Nucleoside hydrolase"/>
    <property type="match status" value="1"/>
</dbReference>
<dbReference type="STRING" id="1705.CA21670_04815"/>
<keyword evidence="2" id="KW-0326">Glycosidase</keyword>
<evidence type="ECO:0000256" key="1">
    <source>
        <dbReference type="ARBA" id="ARBA00022801"/>
    </source>
</evidence>
<dbReference type="GO" id="GO:0005829">
    <property type="term" value="C:cytosol"/>
    <property type="evidence" value="ECO:0007669"/>
    <property type="project" value="TreeGrafter"/>
</dbReference>
<dbReference type="EMBL" id="LSTQ01000026">
    <property type="protein sequence ID" value="OAH25096.1"/>
    <property type="molecule type" value="Genomic_DNA"/>
</dbReference>
<feature type="domain" description="Inosine/uridine-preferring nucleoside hydrolase" evidence="3">
    <location>
        <begin position="3"/>
        <end position="289"/>
    </location>
</feature>
<keyword evidence="5" id="KW-1185">Reference proteome</keyword>
<dbReference type="OrthoDB" id="9797882at2"/>
<dbReference type="GO" id="GO:0008477">
    <property type="term" value="F:purine nucleosidase activity"/>
    <property type="evidence" value="ECO:0007669"/>
    <property type="project" value="TreeGrafter"/>
</dbReference>
<dbReference type="Pfam" id="PF01156">
    <property type="entry name" value="IU_nuc_hydro"/>
    <property type="match status" value="1"/>
</dbReference>
<dbReference type="InterPro" id="IPR023186">
    <property type="entry name" value="IUNH"/>
</dbReference>
<dbReference type="Gene3D" id="3.90.245.10">
    <property type="entry name" value="Ribonucleoside hydrolase-like"/>
    <property type="match status" value="1"/>
</dbReference>